<proteinExistence type="predicted"/>
<gene>
    <name evidence="1" type="ORF">AAX29_00484</name>
    <name evidence="2" type="ORF">FE246_04650</name>
</gene>
<comment type="caution">
    <text evidence="1">The sequence shown here is derived from an EMBL/GenBank/DDBJ whole genome shotgun (WGS) entry which is preliminary data.</text>
</comment>
<dbReference type="Pfam" id="PF16226">
    <property type="entry name" value="DUF4885"/>
    <property type="match status" value="2"/>
</dbReference>
<dbReference type="AlphaFoldDB" id="A0A1C0BA69"/>
<reference evidence="3" key="1">
    <citation type="submission" date="2015-05" db="EMBL/GenBank/DDBJ databases">
        <authorList>
            <person name="Rovetto F."/>
            <person name="Cocolin L."/>
            <person name="Illeghems K."/>
            <person name="Van Nieuwerburgh F."/>
            <person name="Houf K."/>
        </authorList>
    </citation>
    <scope>NUCLEOTIDE SEQUENCE [LARGE SCALE GENOMIC DNA]</scope>
    <source>
        <strain evidence="3">DU22</strain>
    </source>
</reference>
<evidence type="ECO:0000313" key="2">
    <source>
        <dbReference type="EMBL" id="TLS72678.1"/>
    </source>
</evidence>
<name>A0A1C0BA69_9BACT</name>
<evidence type="ECO:0000313" key="4">
    <source>
        <dbReference type="Proteomes" id="UP000308001"/>
    </source>
</evidence>
<evidence type="ECO:0000313" key="3">
    <source>
        <dbReference type="Proteomes" id="UP000093281"/>
    </source>
</evidence>
<sequence length="485" mass="56656">MRIDTNISQSFGSLNGAIKVTYANNISQTEHSKPINEPVKLNIGNNDTIINARLNGYVNEEIDKRDKILKEHYSKMYQENIKFESPVNHITDKYYTENSPYYIKGLTKEERNIASYTEIRHLTMKGEISEFMYDDAVLKGKKTPVFDDIMRAEENAYNREAVNNQFQTLLNKHGITIPKDEKLTFTIEPNYYTLKINGTKDENLAQAIEDILNKNSENVKQLFFHINYMKSDSSTQFTKEKEDKWNIVNSAKEFTGYNLADLEVKGDRFLAPDGTDLFRIFKNNFDERYPNPGFDKNTILIYYENQLTELARKGFENVPDLVLSIEYENRSFYDIGQKENYGTGKTAWIEEWNIAKTSEYNAAQNKINYKSQYTENPSEFTRSINKYDLANELKDVIGYDLNDLKEENGKFLTSKGEDIFELYKKELQSKYFFSKDLQEAKSDYFGNLLKDFSKIGLNNIPNFETKKEEDLMQILNKIEPLEIYV</sequence>
<reference evidence="1" key="2">
    <citation type="submission" date="2015-05" db="EMBL/GenBank/DDBJ databases">
        <authorList>
            <person name="Wang D.B."/>
            <person name="Wang M."/>
        </authorList>
    </citation>
    <scope>NUCLEOTIDE SEQUENCE [LARGE SCALE GENOMIC DNA]</scope>
    <source>
        <strain evidence="1">DU22</strain>
    </source>
</reference>
<dbReference type="InterPro" id="IPR032617">
    <property type="entry name" value="DUF4885"/>
</dbReference>
<protein>
    <submittedName>
        <fullName evidence="2">DUF4885 domain-containing protein</fullName>
    </submittedName>
</protein>
<dbReference type="EMBL" id="VBUF01000002">
    <property type="protein sequence ID" value="TLS72678.1"/>
    <property type="molecule type" value="Genomic_DNA"/>
</dbReference>
<evidence type="ECO:0000313" key="1">
    <source>
        <dbReference type="EMBL" id="OCM00480.1"/>
    </source>
</evidence>
<reference evidence="2 4" key="3">
    <citation type="submission" date="2019-05" db="EMBL/GenBank/DDBJ databases">
        <title>Arcobacter cibarius and Arcobacter thereius providing challenges in identification an antibiotic susceptibility and Quinolone resistance.</title>
        <authorList>
            <person name="Busch A."/>
            <person name="Hanel I."/>
            <person name="Hotzel H."/>
            <person name="Tomaso H."/>
        </authorList>
    </citation>
    <scope>NUCLEOTIDE SEQUENCE [LARGE SCALE GENOMIC DNA]</scope>
    <source>
        <strain evidence="2 4">17CS1191_2</strain>
    </source>
</reference>
<dbReference type="RefSeq" id="WP_066185336.1">
    <property type="nucleotide sequence ID" value="NZ_LCUJ01000001.1"/>
</dbReference>
<organism evidence="1 3">
    <name type="scientific">Aliarcobacter thereius</name>
    <dbReference type="NCBI Taxonomy" id="544718"/>
    <lineage>
        <taxon>Bacteria</taxon>
        <taxon>Pseudomonadati</taxon>
        <taxon>Campylobacterota</taxon>
        <taxon>Epsilonproteobacteria</taxon>
        <taxon>Campylobacterales</taxon>
        <taxon>Arcobacteraceae</taxon>
        <taxon>Aliarcobacter</taxon>
    </lineage>
</organism>
<accession>A0A1C0BA69</accession>
<dbReference type="Proteomes" id="UP000093281">
    <property type="component" value="Unassembled WGS sequence"/>
</dbReference>
<dbReference type="Proteomes" id="UP000308001">
    <property type="component" value="Unassembled WGS sequence"/>
</dbReference>
<dbReference type="EMBL" id="LCUJ01000001">
    <property type="protein sequence ID" value="OCM00480.1"/>
    <property type="molecule type" value="Genomic_DNA"/>
</dbReference>
<dbReference type="OrthoDB" id="2056069at2"/>